<feature type="compositionally biased region" description="Polar residues" evidence="1">
    <location>
        <begin position="1"/>
        <end position="11"/>
    </location>
</feature>
<keyword evidence="3" id="KW-1185">Reference proteome</keyword>
<evidence type="ECO:0008006" key="4">
    <source>
        <dbReference type="Google" id="ProtNLM"/>
    </source>
</evidence>
<gene>
    <name evidence="2" type="ORF">N1032_24230</name>
</gene>
<organism evidence="2 3">
    <name type="scientific">Herbiconiux daphne</name>
    <dbReference type="NCBI Taxonomy" id="2970914"/>
    <lineage>
        <taxon>Bacteria</taxon>
        <taxon>Bacillati</taxon>
        <taxon>Actinomycetota</taxon>
        <taxon>Actinomycetes</taxon>
        <taxon>Micrococcales</taxon>
        <taxon>Microbacteriaceae</taxon>
        <taxon>Herbiconiux</taxon>
    </lineage>
</organism>
<evidence type="ECO:0000313" key="3">
    <source>
        <dbReference type="Proteomes" id="UP001165586"/>
    </source>
</evidence>
<name>A0ABT2HA50_9MICO</name>
<dbReference type="Proteomes" id="UP001165586">
    <property type="component" value="Unassembled WGS sequence"/>
</dbReference>
<sequence>WSDGMSGNWSHSHALPWKNNNNGNGNRDGFRADASGDGSGVVWANGRTETVDTNHTHAIHINNQGAFWTQNTGSGQAISYIPAYYGMTFWRRTGLA</sequence>
<dbReference type="RefSeq" id="WP_259543036.1">
    <property type="nucleotide sequence ID" value="NZ_JANLCJ010000219.1"/>
</dbReference>
<feature type="non-terminal residue" evidence="2">
    <location>
        <position position="1"/>
    </location>
</feature>
<dbReference type="EMBL" id="JANLCJ010000219">
    <property type="protein sequence ID" value="MCS5736843.1"/>
    <property type="molecule type" value="Genomic_DNA"/>
</dbReference>
<evidence type="ECO:0000256" key="1">
    <source>
        <dbReference type="SAM" id="MobiDB-lite"/>
    </source>
</evidence>
<protein>
    <recommendedName>
        <fullName evidence="4">Tail fiber protein</fullName>
    </recommendedName>
</protein>
<evidence type="ECO:0000313" key="2">
    <source>
        <dbReference type="EMBL" id="MCS5736843.1"/>
    </source>
</evidence>
<accession>A0ABT2HA50</accession>
<comment type="caution">
    <text evidence="2">The sequence shown here is derived from an EMBL/GenBank/DDBJ whole genome shotgun (WGS) entry which is preliminary data.</text>
</comment>
<reference evidence="2" key="1">
    <citation type="submission" date="2022-08" db="EMBL/GenBank/DDBJ databases">
        <authorList>
            <person name="Deng Y."/>
            <person name="Han X.-F."/>
            <person name="Zhang Y.-Q."/>
        </authorList>
    </citation>
    <scope>NUCLEOTIDE SEQUENCE</scope>
    <source>
        <strain evidence="2">CPCC 203386</strain>
    </source>
</reference>
<proteinExistence type="predicted"/>
<feature type="region of interest" description="Disordered" evidence="1">
    <location>
        <begin position="1"/>
        <end position="33"/>
    </location>
</feature>